<name>A0A4Z2DJ44_SCHJA</name>
<feature type="compositionally biased region" description="Basic and acidic residues" evidence="1">
    <location>
        <begin position="122"/>
        <end position="132"/>
    </location>
</feature>
<feature type="compositionally biased region" description="Polar residues" evidence="1">
    <location>
        <begin position="165"/>
        <end position="186"/>
    </location>
</feature>
<feature type="compositionally biased region" description="Low complexity" evidence="1">
    <location>
        <begin position="340"/>
        <end position="353"/>
    </location>
</feature>
<feature type="compositionally biased region" description="Polar residues" evidence="1">
    <location>
        <begin position="108"/>
        <end position="118"/>
    </location>
</feature>
<keyword evidence="3" id="KW-1185">Reference proteome</keyword>
<feature type="compositionally biased region" description="Polar residues" evidence="1">
    <location>
        <begin position="298"/>
        <end position="323"/>
    </location>
</feature>
<feature type="compositionally biased region" description="Polar residues" evidence="1">
    <location>
        <begin position="197"/>
        <end position="235"/>
    </location>
</feature>
<feature type="compositionally biased region" description="Low complexity" evidence="1">
    <location>
        <begin position="465"/>
        <end position="475"/>
    </location>
</feature>
<feature type="compositionally biased region" description="Basic and acidic residues" evidence="1">
    <location>
        <begin position="545"/>
        <end position="556"/>
    </location>
</feature>
<dbReference type="AlphaFoldDB" id="A0A4Z2DJ44"/>
<feature type="region of interest" description="Disordered" evidence="1">
    <location>
        <begin position="59"/>
        <end position="518"/>
    </location>
</feature>
<accession>A0A4Z2DJ44</accession>
<dbReference type="Proteomes" id="UP000311919">
    <property type="component" value="Unassembled WGS sequence"/>
</dbReference>
<reference evidence="2 3" key="1">
    <citation type="submission" date="2019-03" db="EMBL/GenBank/DDBJ databases">
        <title>An improved genome assembly of the fluke Schistosoma japonicum.</title>
        <authorList>
            <person name="Hu W."/>
            <person name="Luo F."/>
            <person name="Yin M."/>
            <person name="Mo X."/>
            <person name="Sun C."/>
            <person name="Wu Q."/>
            <person name="Zhu B."/>
            <person name="Xiang M."/>
            <person name="Wang J."/>
            <person name="Wang Y."/>
            <person name="Zhang T."/>
            <person name="Xu B."/>
            <person name="Zheng H."/>
            <person name="Feng Z."/>
        </authorList>
    </citation>
    <scope>NUCLEOTIDE SEQUENCE [LARGE SCALE GENOMIC DNA]</scope>
    <source>
        <strain evidence="2">HuSjv2</strain>
        <tissue evidence="2">Worms</tissue>
    </source>
</reference>
<feature type="compositionally biased region" description="Low complexity" evidence="1">
    <location>
        <begin position="428"/>
        <end position="446"/>
    </location>
</feature>
<evidence type="ECO:0000313" key="3">
    <source>
        <dbReference type="Proteomes" id="UP000311919"/>
    </source>
</evidence>
<proteinExistence type="predicted"/>
<gene>
    <name evidence="2" type="ORF">EWB00_000392</name>
</gene>
<feature type="compositionally biased region" description="Polar residues" evidence="1">
    <location>
        <begin position="66"/>
        <end position="79"/>
    </location>
</feature>
<feature type="compositionally biased region" description="Basic and acidic residues" evidence="1">
    <location>
        <begin position="476"/>
        <end position="489"/>
    </location>
</feature>
<dbReference type="OrthoDB" id="6280488at2759"/>
<feature type="compositionally biased region" description="Basic and acidic residues" evidence="1">
    <location>
        <begin position="268"/>
        <end position="277"/>
    </location>
</feature>
<feature type="compositionally biased region" description="Basic residues" evidence="1">
    <location>
        <begin position="358"/>
        <end position="367"/>
    </location>
</feature>
<feature type="compositionally biased region" description="Basic residues" evidence="1">
    <location>
        <begin position="278"/>
        <end position="297"/>
    </location>
</feature>
<feature type="compositionally biased region" description="Basic residues" evidence="1">
    <location>
        <begin position="397"/>
        <end position="427"/>
    </location>
</feature>
<dbReference type="EMBL" id="SKCS01000112">
    <property type="protein sequence ID" value="TNN16468.1"/>
    <property type="molecule type" value="Genomic_DNA"/>
</dbReference>
<evidence type="ECO:0000313" key="2">
    <source>
        <dbReference type="EMBL" id="TNN16468.1"/>
    </source>
</evidence>
<organism evidence="2 3">
    <name type="scientific">Schistosoma japonicum</name>
    <name type="common">Blood fluke</name>
    <dbReference type="NCBI Taxonomy" id="6182"/>
    <lineage>
        <taxon>Eukaryota</taxon>
        <taxon>Metazoa</taxon>
        <taxon>Spiralia</taxon>
        <taxon>Lophotrochozoa</taxon>
        <taxon>Platyhelminthes</taxon>
        <taxon>Trematoda</taxon>
        <taxon>Digenea</taxon>
        <taxon>Strigeidida</taxon>
        <taxon>Schistosomatoidea</taxon>
        <taxon>Schistosomatidae</taxon>
        <taxon>Schistosoma</taxon>
    </lineage>
</organism>
<feature type="compositionally biased region" description="Low complexity" evidence="1">
    <location>
        <begin position="368"/>
        <end position="396"/>
    </location>
</feature>
<feature type="region of interest" description="Disordered" evidence="1">
    <location>
        <begin position="534"/>
        <end position="579"/>
    </location>
</feature>
<protein>
    <submittedName>
        <fullName evidence="2">Uncharacterized protein</fullName>
    </submittedName>
</protein>
<feature type="compositionally biased region" description="Polar residues" evidence="1">
    <location>
        <begin position="1"/>
        <end position="17"/>
    </location>
</feature>
<feature type="compositionally biased region" description="Basic and acidic residues" evidence="1">
    <location>
        <begin position="142"/>
        <end position="156"/>
    </location>
</feature>
<feature type="region of interest" description="Disordered" evidence="1">
    <location>
        <begin position="608"/>
        <end position="633"/>
    </location>
</feature>
<feature type="compositionally biased region" description="Basic residues" evidence="1">
    <location>
        <begin position="447"/>
        <end position="464"/>
    </location>
</feature>
<sequence>MNSETTKSSSYTRCTPSHSDDFNCGHKTTKSPYILCKKGGSYADDVPVNIFEQEKSKSCFDAADHTPNNSVNKSLSSKYPASEKHNSTTLISHSKKHTTYFDQRHNRSSSNTLVSYNSTDDELPHDSKEHSHLKQKVRRKVDHLQPKKHGSSDTHHSNLSSSISRQITPGKSNSTRVIKSTARSTWDSSDSDFDSSVVHTENASENEHATSPFNQKCNSIESSHKTSQPLINKSSSSKEETGDLTMKKKEPRYQDSSSKGDPVNANESRSKMSSRDSLHKRRKKNAGRHHSVSRQRKSMSSGDSTGSRCCNNPGTSRNKNTVESISHASRKRSRSRRSSYHSSLSRSRYSSRSESSHKYSRRKRSYLKSKSYSSRSSAQTSRSLHSSYSSRSSSTRTPRRHRRVRSFYRRRHRRRSYSLRSRSHSKSWHSTESSFSSRSSLSSRSRYFSRRNTSKNRSSSRRSRTPLYRPSSTTRVSEDNVRTPPEHRLARFGVGPVNKDCASDGKTISPYGDSKSISYIPSVDETVSAAVKRVVGGGQSKNRKSSRDSILTKDNNDDSMNTTQNSRLSVERSSNSRSQPLSLTALVQSNNKASSPSVLVDIPLPQDALNQTTDDSENRIHSNKSVPYIGPQVPPELAKRFGLSVTDNATKLNVSDPLTSVSSSHYVGISSDCVQLQNTNSSSDTVLVPSTVKSSNAAEVTSFNPPEFTIPPEQVELYRPLQEQAKEHALRRSGILLSDESKFNRNPSDHNLLQQQQVQRQLAFLQQQQNQASIAFTPANVIYSSPSLLPLYAINTPLISIPNGSITAPGNINNTETIPHQGAAEAMILKQQQLSSLCGATYQQQINSNDTSQIHLGSISNPNIASNLTLEQPNTSTSLSNSTKPEANQISASIHQAQLQQLIAAVALQSAIQANNNNILSSPTTVQSINQQQLLNQLIAQQSQLSGLNIAPNLVTASLLAAQQQQKQLITNWQKRALALAAASAANDQLKNIQERRLPIFTPGTTTGNLTSTIPTSLASVFSAANSLPALQLGLLRSGINTPILPTGAANSPTQSQVASVAAIIAAAMQQQQQQQCHQTTAVSASQQPLCTNSSQFPVSSANSEFGNSTQSALLPQQLQQRFLSLQASLLHQKQQQLASINNAAAAMATSGNAALLQAIIMSSQQQQHQRQQQIAHSQFQQQQQAALAAILAAQKQQQQAAQDRLNKQM</sequence>
<feature type="compositionally biased region" description="Basic and acidic residues" evidence="1">
    <location>
        <begin position="236"/>
        <end position="253"/>
    </location>
</feature>
<feature type="compositionally biased region" description="Basic residues" evidence="1">
    <location>
        <begin position="328"/>
        <end position="339"/>
    </location>
</feature>
<evidence type="ECO:0000256" key="1">
    <source>
        <dbReference type="SAM" id="MobiDB-lite"/>
    </source>
</evidence>
<dbReference type="STRING" id="6182.A0A4Z2DJ44"/>
<feature type="region of interest" description="Disordered" evidence="1">
    <location>
        <begin position="1"/>
        <end position="26"/>
    </location>
</feature>
<comment type="caution">
    <text evidence="2">The sequence shown here is derived from an EMBL/GenBank/DDBJ whole genome shotgun (WGS) entry which is preliminary data.</text>
</comment>
<feature type="compositionally biased region" description="Polar residues" evidence="1">
    <location>
        <begin position="557"/>
        <end position="579"/>
    </location>
</feature>